<dbReference type="AlphaFoldDB" id="A0AAP8EX56"/>
<dbReference type="Proteomes" id="UP000224044">
    <property type="component" value="Unassembled WGS sequence"/>
</dbReference>
<proteinExistence type="predicted"/>
<comment type="caution">
    <text evidence="1">The sequence shown here is derived from an EMBL/GenBank/DDBJ whole genome shotgun (WGS) entry which is preliminary data.</text>
</comment>
<protein>
    <submittedName>
        <fullName evidence="1">Uncharacterized protein</fullName>
    </submittedName>
</protein>
<gene>
    <name evidence="1" type="ORF">COF62_30905</name>
</gene>
<accession>A0AAP8EX56</accession>
<dbReference type="EMBL" id="NUSY01000077">
    <property type="protein sequence ID" value="PHE04834.1"/>
    <property type="molecule type" value="Genomic_DNA"/>
</dbReference>
<sequence length="169" mass="19737">MEKSVYYFPKWYHGKYAPALYKEDINGDSLEGVIVVLNNDQAGLGNPLKDLHILNQIHDPYSRFYEAKAEPIKMTIKNDNLVNIYIGEKKHTIDIFKYDYINPRNRFFAIELIEYNIKNGKLFATVPAYVVRDDSVQGGYIGYLKLQYTWDEKKYVTKQIDLIKSAPKN</sequence>
<evidence type="ECO:0000313" key="1">
    <source>
        <dbReference type="EMBL" id="PHE04834.1"/>
    </source>
</evidence>
<name>A0AAP8EX56_9BACI</name>
<reference evidence="1 2" key="1">
    <citation type="submission" date="2017-09" db="EMBL/GenBank/DDBJ databases">
        <title>Large-scale bioinformatics analysis of Bacillus genomes uncovers conserved roles of natural products in bacterial physiology.</title>
        <authorList>
            <consortium name="Agbiome Team Llc"/>
            <person name="Bleich R.M."/>
            <person name="Grubbs K.J."/>
            <person name="Santa Maria K.C."/>
            <person name="Allen S.E."/>
            <person name="Farag S."/>
            <person name="Shank E.A."/>
            <person name="Bowers A."/>
        </authorList>
    </citation>
    <scope>NUCLEOTIDE SEQUENCE [LARGE SCALE GENOMIC DNA]</scope>
    <source>
        <strain evidence="1 2">AFS042148</strain>
    </source>
</reference>
<evidence type="ECO:0000313" key="2">
    <source>
        <dbReference type="Proteomes" id="UP000224044"/>
    </source>
</evidence>
<organism evidence="1 2">
    <name type="scientific">Bacillus toyonensis</name>
    <dbReference type="NCBI Taxonomy" id="155322"/>
    <lineage>
        <taxon>Bacteria</taxon>
        <taxon>Bacillati</taxon>
        <taxon>Bacillota</taxon>
        <taxon>Bacilli</taxon>
        <taxon>Bacillales</taxon>
        <taxon>Bacillaceae</taxon>
        <taxon>Bacillus</taxon>
        <taxon>Bacillus cereus group</taxon>
    </lineage>
</organism>
<dbReference type="RefSeq" id="WP_097881748.1">
    <property type="nucleotide sequence ID" value="NZ_JBALNA010000053.1"/>
</dbReference>